<dbReference type="PANTHER" id="PTHR37162:SF1">
    <property type="entry name" value="BED-TYPE DOMAIN-CONTAINING PROTEIN"/>
    <property type="match status" value="1"/>
</dbReference>
<comment type="caution">
    <text evidence="1">The sequence shown here is derived from an EMBL/GenBank/DDBJ whole genome shotgun (WGS) entry which is preliminary data.</text>
</comment>
<reference evidence="1" key="2">
    <citation type="submission" date="2023-03" db="EMBL/GenBank/DDBJ databases">
        <authorList>
            <person name="Inwood S.N."/>
            <person name="Skelly J.G."/>
            <person name="Guhlin J."/>
            <person name="Harrop T.W.R."/>
            <person name="Goldson S.G."/>
            <person name="Dearden P.K."/>
        </authorList>
    </citation>
    <scope>NUCLEOTIDE SEQUENCE</scope>
    <source>
        <strain evidence="1">Lincoln</strain>
        <tissue evidence="1">Whole body</tissue>
    </source>
</reference>
<proteinExistence type="predicted"/>
<protein>
    <recommendedName>
        <fullName evidence="3">DUF4371 domain-containing protein</fullName>
    </recommendedName>
</protein>
<dbReference type="Proteomes" id="UP001168972">
    <property type="component" value="Unassembled WGS sequence"/>
</dbReference>
<keyword evidence="2" id="KW-1185">Reference proteome</keyword>
<organism evidence="1 2">
    <name type="scientific">Microctonus hyperodae</name>
    <name type="common">Parasitoid wasp</name>
    <dbReference type="NCBI Taxonomy" id="165561"/>
    <lineage>
        <taxon>Eukaryota</taxon>
        <taxon>Metazoa</taxon>
        <taxon>Ecdysozoa</taxon>
        <taxon>Arthropoda</taxon>
        <taxon>Hexapoda</taxon>
        <taxon>Insecta</taxon>
        <taxon>Pterygota</taxon>
        <taxon>Neoptera</taxon>
        <taxon>Endopterygota</taxon>
        <taxon>Hymenoptera</taxon>
        <taxon>Apocrita</taxon>
        <taxon>Ichneumonoidea</taxon>
        <taxon>Braconidae</taxon>
        <taxon>Euphorinae</taxon>
        <taxon>Microctonus</taxon>
    </lineage>
</organism>
<evidence type="ECO:0000313" key="1">
    <source>
        <dbReference type="EMBL" id="KAK0167755.1"/>
    </source>
</evidence>
<evidence type="ECO:0008006" key="3">
    <source>
        <dbReference type="Google" id="ProtNLM"/>
    </source>
</evidence>
<reference evidence="1" key="1">
    <citation type="journal article" date="2023" name="bioRxiv">
        <title>Scaffold-level genome assemblies of two parasitoid biocontrol wasps reveal the parthenogenesis mechanism and an associated novel virus.</title>
        <authorList>
            <person name="Inwood S."/>
            <person name="Skelly J."/>
            <person name="Guhlin J."/>
            <person name="Harrop T."/>
            <person name="Goldson S."/>
            <person name="Dearden P."/>
        </authorList>
    </citation>
    <scope>NUCLEOTIDE SEQUENCE</scope>
    <source>
        <strain evidence="1">Lincoln</strain>
        <tissue evidence="1">Whole body</tissue>
    </source>
</reference>
<dbReference type="EMBL" id="JAQQBR010001831">
    <property type="protein sequence ID" value="KAK0167755.1"/>
    <property type="molecule type" value="Genomic_DNA"/>
</dbReference>
<evidence type="ECO:0000313" key="2">
    <source>
        <dbReference type="Proteomes" id="UP001168972"/>
    </source>
</evidence>
<name>A0AA39KN91_MICHY</name>
<accession>A0AA39KN91</accession>
<dbReference type="AlphaFoldDB" id="A0AA39KN91"/>
<sequence length="448" mass="52274">MAGGLPHIRRHAESPMHVTSMKMGRTKCSSIISNVLCPVETKRVAEKLQNTRFSVFVDEISDITNDKWMTFLVRYIDESTLDIPLSCDNAPVMIGKNSTFKTKLQSKCKNLLTFPCPCHSAALVARAASAEIPDFCEKFLKQISNYINSSPKRLAFFNDFSDWAECENYSKRPEEIGHENVTFIREKCLKFYVTAAIEIRNQFTFKSDFLKKLNVFQPRTALFNHDRETSFDYEPSEAWQFHFPNTIQPVPKNKEHMQILHSKKGHWGDYFLIIHLINVQYNFLLYNSTLMRLHLMKIFKTNVVEHFPQDMKFDILQNVHSLLPITTCEAELIPLCKSQGNNFLVNNNYDYKFVKESYEYSVNMQNIPDSEKNLSNGIIKVYNNQTITMNSEKNNTKHKLPLFKKCVQHEQHNYKLMLAKPNNKTTPSLRRFDTDYLSRGFYKNSIVF</sequence>
<dbReference type="PANTHER" id="PTHR37162">
    <property type="entry name" value="HAT FAMILY DIMERISATION DOMAINCONTAINING PROTEIN-RELATED"/>
    <property type="match status" value="1"/>
</dbReference>
<gene>
    <name evidence="1" type="ORF">PV327_001619</name>
</gene>